<dbReference type="Proteomes" id="UP000467428">
    <property type="component" value="Chromosome"/>
</dbReference>
<dbReference type="AlphaFoldDB" id="A0A7I7RSG9"/>
<geneLocation type="plasmid" evidence="3">
    <name>pjcm18538 dna</name>
</geneLocation>
<evidence type="ECO:0000313" key="3">
    <source>
        <dbReference type="Proteomes" id="UP000467428"/>
    </source>
</evidence>
<evidence type="ECO:0000259" key="1">
    <source>
        <dbReference type="PROSITE" id="PS50921"/>
    </source>
</evidence>
<dbReference type="PROSITE" id="PS50921">
    <property type="entry name" value="ANTAR"/>
    <property type="match status" value="1"/>
</dbReference>
<dbReference type="InterPro" id="IPR011006">
    <property type="entry name" value="CheY-like_superfamily"/>
</dbReference>
<dbReference type="EMBL" id="AP022593">
    <property type="protein sequence ID" value="BBY46966.1"/>
    <property type="molecule type" value="Genomic_DNA"/>
</dbReference>
<dbReference type="SUPFAM" id="SSF52172">
    <property type="entry name" value="CheY-like"/>
    <property type="match status" value="1"/>
</dbReference>
<dbReference type="Gene3D" id="1.10.10.10">
    <property type="entry name" value="Winged helix-like DNA-binding domain superfamily/Winged helix DNA-binding domain"/>
    <property type="match status" value="1"/>
</dbReference>
<sequence length="126" mass="13785">MTSREDHDAGAIERGVYSSLSFQLCTHKKGGAALNLFSRVPQTFDMHTETIGAMLATQAAIAIIASDRHTQFESALASRDLIGQAKGIIMERFKIDAVAAFEMLRKLSQTSNEKLTSIAQRVVETL</sequence>
<gene>
    <name evidence="2" type="ORF">MARA_04340</name>
</gene>
<accession>A0A7I7RSG9</accession>
<dbReference type="InterPro" id="IPR005561">
    <property type="entry name" value="ANTAR"/>
</dbReference>
<proteinExistence type="predicted"/>
<evidence type="ECO:0000313" key="2">
    <source>
        <dbReference type="EMBL" id="BBY46966.1"/>
    </source>
</evidence>
<dbReference type="GO" id="GO:0003723">
    <property type="term" value="F:RNA binding"/>
    <property type="evidence" value="ECO:0007669"/>
    <property type="project" value="InterPro"/>
</dbReference>
<dbReference type="RefSeq" id="WP_163916739.1">
    <property type="nucleotide sequence ID" value="NZ_AP022593.1"/>
</dbReference>
<name>A0A7I7RSG9_9MYCO</name>
<keyword evidence="3" id="KW-1185">Reference proteome</keyword>
<organism evidence="2 3">
    <name type="scientific">Mycolicibacterium arabiense</name>
    <dbReference type="NCBI Taxonomy" id="1286181"/>
    <lineage>
        <taxon>Bacteria</taxon>
        <taxon>Bacillati</taxon>
        <taxon>Actinomycetota</taxon>
        <taxon>Actinomycetes</taxon>
        <taxon>Mycobacteriales</taxon>
        <taxon>Mycobacteriaceae</taxon>
        <taxon>Mycolicibacterium</taxon>
    </lineage>
</organism>
<protein>
    <recommendedName>
        <fullName evidence="1">ANTAR domain-containing protein</fullName>
    </recommendedName>
</protein>
<dbReference type="SMART" id="SM01012">
    <property type="entry name" value="ANTAR"/>
    <property type="match status" value="1"/>
</dbReference>
<reference evidence="2 3" key="1">
    <citation type="journal article" date="2019" name="Emerg. Microbes Infect.">
        <title>Comprehensive subspecies identification of 175 nontuberculous mycobacteria species based on 7547 genomic profiles.</title>
        <authorList>
            <person name="Matsumoto Y."/>
            <person name="Kinjo T."/>
            <person name="Motooka D."/>
            <person name="Nabeya D."/>
            <person name="Jung N."/>
            <person name="Uechi K."/>
            <person name="Horii T."/>
            <person name="Iida T."/>
            <person name="Fujita J."/>
            <person name="Nakamura S."/>
        </authorList>
    </citation>
    <scope>NUCLEOTIDE SEQUENCE [LARGE SCALE GENOMIC DNA]</scope>
    <source>
        <strain evidence="2 3">JCM 18538</strain>
    </source>
</reference>
<dbReference type="InterPro" id="IPR036388">
    <property type="entry name" value="WH-like_DNA-bd_sf"/>
</dbReference>
<dbReference type="Pfam" id="PF03861">
    <property type="entry name" value="ANTAR"/>
    <property type="match status" value="1"/>
</dbReference>
<dbReference type="KEGG" id="marz:MARA_04340"/>
<feature type="domain" description="ANTAR" evidence="1">
    <location>
        <begin position="62"/>
        <end position="123"/>
    </location>
</feature>